<evidence type="ECO:0000256" key="4">
    <source>
        <dbReference type="PROSITE-ProRule" id="PRU00325"/>
    </source>
</evidence>
<dbReference type="GO" id="GO:0006313">
    <property type="term" value="P:DNA transposition"/>
    <property type="evidence" value="ECO:0007669"/>
    <property type="project" value="InterPro"/>
</dbReference>
<dbReference type="PROSITE" id="PS50966">
    <property type="entry name" value="ZF_SWIM"/>
    <property type="match status" value="1"/>
</dbReference>
<dbReference type="GO" id="GO:0004803">
    <property type="term" value="F:transposase activity"/>
    <property type="evidence" value="ECO:0007669"/>
    <property type="project" value="InterPro"/>
</dbReference>
<feature type="domain" description="SWIM-type" evidence="5">
    <location>
        <begin position="520"/>
        <end position="549"/>
    </location>
</feature>
<evidence type="ECO:0000259" key="5">
    <source>
        <dbReference type="PROSITE" id="PS50966"/>
    </source>
</evidence>
<keyword evidence="4" id="KW-0862">Zinc</keyword>
<dbReference type="EnsemblMetazoa" id="Aqu2.1.11567_001">
    <property type="protein sequence ID" value="Aqu2.1.11567_001"/>
    <property type="gene ID" value="Aqu2.1.11567"/>
</dbReference>
<dbReference type="InterPro" id="IPR007527">
    <property type="entry name" value="Znf_SWIM"/>
</dbReference>
<keyword evidence="2" id="KW-0238">DNA-binding</keyword>
<proteinExistence type="predicted"/>
<keyword evidence="1" id="KW-0815">Transposition</keyword>
<dbReference type="InterPro" id="IPR001207">
    <property type="entry name" value="Transposase_mutator"/>
</dbReference>
<dbReference type="eggNOG" id="KOG0778">
    <property type="taxonomic scope" value="Eukaryota"/>
</dbReference>
<evidence type="ECO:0000256" key="2">
    <source>
        <dbReference type="ARBA" id="ARBA00023125"/>
    </source>
</evidence>
<keyword evidence="3" id="KW-0233">DNA recombination</keyword>
<dbReference type="GO" id="GO:0008270">
    <property type="term" value="F:zinc ion binding"/>
    <property type="evidence" value="ECO:0007669"/>
    <property type="project" value="UniProtKB-KW"/>
</dbReference>
<sequence length="599" mass="68406">LIPNSNPAYKKIHYSVVLPSGRDLRFKKQAYFSLDDDKSHLVLIHYIGNEKIAVQYPHGNAKSTTNLFYRTPPSVLRKLSTSTDLPSNTYKEAVSTCKKPEMAPRNSRQITNLQCKERQKYRLSHDALYNLHELAYDLNGFVKVVKTFPDLVVVCGLDTIAREMNNVLQMKSSNPQLLSYDTTFQLGDFYVSTLLFRYTVFKSSPCIPAAFLIHERKLQSTHEELMMYLTTKCPLLINGNERVPIVLDDEVGLQKAIEKHLTNVVVLRCWNHLINAVKAWLRKHDASPKEIPVYVSHIRELLNENDIQSYESKLEELRCKWSKAFVEHYMKEIHPEVPKTLGRFVLQAYRLYNPFSGVTNNQAESFNATLKRIQRWREVPIDSIILTLYNLQAYYNNEIERAFTGTGNYCLLTHFQHLLRSRDELLLIHCVSPKDLTEKLFTHKCRAEDTGESGAILSEHDIQPPKVYACTSAVPTDNLDTTAILSHCDCAVRLLIEKKLISHNAEMGIFTVIGTGGNPYTVCLFPNETCTCPSTTICYHIIGARISIGLDVSCSQQKVNLSQLRRNTRSWPQKKSGRKAPRKGDYEVICAPDSEESLK</sequence>
<dbReference type="InParanoid" id="A0A1X7TB71"/>
<dbReference type="GO" id="GO:0003677">
    <property type="term" value="F:DNA binding"/>
    <property type="evidence" value="ECO:0007669"/>
    <property type="project" value="UniProtKB-KW"/>
</dbReference>
<accession>A0A1X7TB71</accession>
<keyword evidence="4" id="KW-0479">Metal-binding</keyword>
<evidence type="ECO:0000256" key="3">
    <source>
        <dbReference type="ARBA" id="ARBA00023172"/>
    </source>
</evidence>
<protein>
    <recommendedName>
        <fullName evidence="5">SWIM-type domain-containing protein</fullName>
    </recommendedName>
</protein>
<evidence type="ECO:0000256" key="1">
    <source>
        <dbReference type="ARBA" id="ARBA00022578"/>
    </source>
</evidence>
<dbReference type="AlphaFoldDB" id="A0A1X7TB71"/>
<keyword evidence="4" id="KW-0863">Zinc-finger</keyword>
<dbReference type="Pfam" id="PF00872">
    <property type="entry name" value="Transposase_mut"/>
    <property type="match status" value="1"/>
</dbReference>
<evidence type="ECO:0000313" key="6">
    <source>
        <dbReference type="EnsemblMetazoa" id="Aqu2.1.11567_001"/>
    </source>
</evidence>
<dbReference type="STRING" id="400682.A0A1X7TB71"/>
<dbReference type="OrthoDB" id="5791190at2759"/>
<dbReference type="eggNOG" id="KOG1084">
    <property type="taxonomic scope" value="Eukaryota"/>
</dbReference>
<organism evidence="6">
    <name type="scientific">Amphimedon queenslandica</name>
    <name type="common">Sponge</name>
    <dbReference type="NCBI Taxonomy" id="400682"/>
    <lineage>
        <taxon>Eukaryota</taxon>
        <taxon>Metazoa</taxon>
        <taxon>Porifera</taxon>
        <taxon>Demospongiae</taxon>
        <taxon>Heteroscleromorpha</taxon>
        <taxon>Haplosclerida</taxon>
        <taxon>Niphatidae</taxon>
        <taxon>Amphimedon</taxon>
    </lineage>
</organism>
<name>A0A1X7TB71_AMPQE</name>
<reference evidence="6" key="1">
    <citation type="submission" date="2017-05" db="UniProtKB">
        <authorList>
            <consortium name="EnsemblMetazoa"/>
        </authorList>
    </citation>
    <scope>IDENTIFICATION</scope>
</reference>